<accession>A0A9X5EA13</accession>
<dbReference type="Pfam" id="PF06868">
    <property type="entry name" value="DUF1257"/>
    <property type="match status" value="1"/>
</dbReference>
<proteinExistence type="predicted"/>
<dbReference type="PANTHER" id="PTHR39638:SF2">
    <property type="entry name" value="YCF35"/>
    <property type="match status" value="1"/>
</dbReference>
<dbReference type="Proteomes" id="UP000031532">
    <property type="component" value="Unassembled WGS sequence"/>
</dbReference>
<name>A0A9X5EA13_9CYAN</name>
<keyword evidence="2" id="KW-1185">Reference proteome</keyword>
<sequence>MSHFRTLRTKLTNVEILKASLKDLGIFVQTDTYVRGYNGQRVRAEIVAVLEGEQDIGWSRNANGSFDMIADLPGVGRKNNVAELTNALNQKYAINQALAQVKQRGLQTANVKLVLQD</sequence>
<reference evidence="1 2" key="1">
    <citation type="journal article" date="2015" name="Genome Announc.">
        <title>Draft Genome Sequence of the Terrestrial Cyanobacterium Scytonema millei VB511283, Isolated from Eastern India.</title>
        <authorList>
            <person name="Sen D."/>
            <person name="Chandrababunaidu M.M."/>
            <person name="Singh D."/>
            <person name="Sanghi N."/>
            <person name="Ghorai A."/>
            <person name="Mishra G.P."/>
            <person name="Madduluri M."/>
            <person name="Adhikary S.P."/>
            <person name="Tripathy S."/>
        </authorList>
    </citation>
    <scope>NUCLEOTIDE SEQUENCE [LARGE SCALE GENOMIC DNA]</scope>
    <source>
        <strain evidence="1 2">VB511283</strain>
    </source>
</reference>
<dbReference type="AlphaFoldDB" id="A0A9X5EA13"/>
<evidence type="ECO:0000313" key="2">
    <source>
        <dbReference type="Proteomes" id="UP000031532"/>
    </source>
</evidence>
<dbReference type="EMBL" id="JTJC03000011">
    <property type="protein sequence ID" value="NHC37731.1"/>
    <property type="molecule type" value="Genomic_DNA"/>
</dbReference>
<dbReference type="RefSeq" id="WP_039713162.1">
    <property type="nucleotide sequence ID" value="NZ_JTJC03000011.1"/>
</dbReference>
<comment type="caution">
    <text evidence="1">The sequence shown here is derived from an EMBL/GenBank/DDBJ whole genome shotgun (WGS) entry which is preliminary data.</text>
</comment>
<dbReference type="InterPro" id="IPR009666">
    <property type="entry name" value="Uncharacterised_Ycf35"/>
</dbReference>
<protein>
    <submittedName>
        <fullName evidence="1">DUF1257 domain-containing protein</fullName>
    </submittedName>
</protein>
<dbReference type="OrthoDB" id="514050at2"/>
<gene>
    <name evidence="1" type="ORF">QH73_0024355</name>
</gene>
<organism evidence="1 2">
    <name type="scientific">Scytonema millei VB511283</name>
    <dbReference type="NCBI Taxonomy" id="1245923"/>
    <lineage>
        <taxon>Bacteria</taxon>
        <taxon>Bacillati</taxon>
        <taxon>Cyanobacteriota</taxon>
        <taxon>Cyanophyceae</taxon>
        <taxon>Nostocales</taxon>
        <taxon>Scytonemataceae</taxon>
        <taxon>Scytonema</taxon>
    </lineage>
</organism>
<evidence type="ECO:0000313" key="1">
    <source>
        <dbReference type="EMBL" id="NHC37731.1"/>
    </source>
</evidence>
<dbReference type="PANTHER" id="PTHR39638">
    <property type="entry name" value="YCF35"/>
    <property type="match status" value="1"/>
</dbReference>